<evidence type="ECO:0000313" key="3">
    <source>
        <dbReference type="Proteomes" id="UP000823886"/>
    </source>
</evidence>
<dbReference type="Pfam" id="PF12802">
    <property type="entry name" value="MarR_2"/>
    <property type="match status" value="1"/>
</dbReference>
<name>A0A9D2PQL4_9FIRM</name>
<dbReference type="InterPro" id="IPR036388">
    <property type="entry name" value="WH-like_DNA-bd_sf"/>
</dbReference>
<dbReference type="SUPFAM" id="SSF46785">
    <property type="entry name" value="Winged helix' DNA-binding domain"/>
    <property type="match status" value="1"/>
</dbReference>
<dbReference type="InterPro" id="IPR000835">
    <property type="entry name" value="HTH_MarR-typ"/>
</dbReference>
<gene>
    <name evidence="2" type="ORF">H9753_13285</name>
</gene>
<dbReference type="InterPro" id="IPR036390">
    <property type="entry name" value="WH_DNA-bd_sf"/>
</dbReference>
<dbReference type="GO" id="GO:0006950">
    <property type="term" value="P:response to stress"/>
    <property type="evidence" value="ECO:0007669"/>
    <property type="project" value="TreeGrafter"/>
</dbReference>
<dbReference type="PROSITE" id="PS50995">
    <property type="entry name" value="HTH_MARR_2"/>
    <property type="match status" value="1"/>
</dbReference>
<comment type="caution">
    <text evidence="2">The sequence shown here is derived from an EMBL/GenBank/DDBJ whole genome shotgun (WGS) entry which is preliminary data.</text>
</comment>
<dbReference type="PANTHER" id="PTHR33164:SF43">
    <property type="entry name" value="HTH-TYPE TRANSCRIPTIONAL REPRESSOR YETL"/>
    <property type="match status" value="1"/>
</dbReference>
<sequence length="129" mass="15145">MIYEDYARSINVPYTSLYILSLITRTENCTQKTICEKTFLPRQTVNTIITGFYKKRWVTLEEMPEDRRSKVIHLTKAGKEFADQVIPQIWKAELQAMEKLTPEQRKALLEGIRIYRKAFQSAMLPNGKE</sequence>
<dbReference type="AlphaFoldDB" id="A0A9D2PQL4"/>
<dbReference type="PANTHER" id="PTHR33164">
    <property type="entry name" value="TRANSCRIPTIONAL REGULATOR, MARR FAMILY"/>
    <property type="match status" value="1"/>
</dbReference>
<dbReference type="Proteomes" id="UP000823886">
    <property type="component" value="Unassembled WGS sequence"/>
</dbReference>
<evidence type="ECO:0000259" key="1">
    <source>
        <dbReference type="PROSITE" id="PS50995"/>
    </source>
</evidence>
<dbReference type="GO" id="GO:0003700">
    <property type="term" value="F:DNA-binding transcription factor activity"/>
    <property type="evidence" value="ECO:0007669"/>
    <property type="project" value="InterPro"/>
</dbReference>
<dbReference type="SMART" id="SM00347">
    <property type="entry name" value="HTH_MARR"/>
    <property type="match status" value="1"/>
</dbReference>
<reference evidence="2" key="1">
    <citation type="journal article" date="2021" name="PeerJ">
        <title>Extensive microbial diversity within the chicken gut microbiome revealed by metagenomics and culture.</title>
        <authorList>
            <person name="Gilroy R."/>
            <person name="Ravi A."/>
            <person name="Getino M."/>
            <person name="Pursley I."/>
            <person name="Horton D.L."/>
            <person name="Alikhan N.F."/>
            <person name="Baker D."/>
            <person name="Gharbi K."/>
            <person name="Hall N."/>
            <person name="Watson M."/>
            <person name="Adriaenssens E.M."/>
            <person name="Foster-Nyarko E."/>
            <person name="Jarju S."/>
            <person name="Secka A."/>
            <person name="Antonio M."/>
            <person name="Oren A."/>
            <person name="Chaudhuri R.R."/>
            <person name="La Ragione R."/>
            <person name="Hildebrand F."/>
            <person name="Pallen M.J."/>
        </authorList>
    </citation>
    <scope>NUCLEOTIDE SEQUENCE</scope>
    <source>
        <strain evidence="2">ChiBcec2-3848</strain>
    </source>
</reference>
<dbReference type="EMBL" id="DWVZ01000184">
    <property type="protein sequence ID" value="HJC64564.1"/>
    <property type="molecule type" value="Genomic_DNA"/>
</dbReference>
<reference evidence="2" key="2">
    <citation type="submission" date="2021-04" db="EMBL/GenBank/DDBJ databases">
        <authorList>
            <person name="Gilroy R."/>
        </authorList>
    </citation>
    <scope>NUCLEOTIDE SEQUENCE</scope>
    <source>
        <strain evidence="2">ChiBcec2-3848</strain>
    </source>
</reference>
<organism evidence="2 3">
    <name type="scientific">Candidatus Blautia merdavium</name>
    <dbReference type="NCBI Taxonomy" id="2838494"/>
    <lineage>
        <taxon>Bacteria</taxon>
        <taxon>Bacillati</taxon>
        <taxon>Bacillota</taxon>
        <taxon>Clostridia</taxon>
        <taxon>Lachnospirales</taxon>
        <taxon>Lachnospiraceae</taxon>
        <taxon>Blautia</taxon>
    </lineage>
</organism>
<protein>
    <submittedName>
        <fullName evidence="2">MarR family transcriptional regulator</fullName>
    </submittedName>
</protein>
<feature type="domain" description="HTH marR-type" evidence="1">
    <location>
        <begin position="1"/>
        <end position="117"/>
    </location>
</feature>
<dbReference type="InterPro" id="IPR039422">
    <property type="entry name" value="MarR/SlyA-like"/>
</dbReference>
<evidence type="ECO:0000313" key="2">
    <source>
        <dbReference type="EMBL" id="HJC64564.1"/>
    </source>
</evidence>
<proteinExistence type="predicted"/>
<dbReference type="Gene3D" id="1.10.10.10">
    <property type="entry name" value="Winged helix-like DNA-binding domain superfamily/Winged helix DNA-binding domain"/>
    <property type="match status" value="1"/>
</dbReference>
<accession>A0A9D2PQL4</accession>